<dbReference type="AlphaFoldDB" id="A0A6G1EMY6"/>
<protein>
    <submittedName>
        <fullName evidence="1">Uncharacterized protein</fullName>
    </submittedName>
</protein>
<dbReference type="Proteomes" id="UP000479710">
    <property type="component" value="Unassembled WGS sequence"/>
</dbReference>
<comment type="caution">
    <text evidence="1">The sequence shown here is derived from an EMBL/GenBank/DDBJ whole genome shotgun (WGS) entry which is preliminary data.</text>
</comment>
<evidence type="ECO:0000313" key="2">
    <source>
        <dbReference type="Proteomes" id="UP000479710"/>
    </source>
</evidence>
<evidence type="ECO:0000313" key="1">
    <source>
        <dbReference type="EMBL" id="KAF0925955.1"/>
    </source>
</evidence>
<gene>
    <name evidence="1" type="ORF">E2562_018754</name>
</gene>
<dbReference type="EMBL" id="SPHZ02000003">
    <property type="protein sequence ID" value="KAF0925955.1"/>
    <property type="molecule type" value="Genomic_DNA"/>
</dbReference>
<accession>A0A6G1EMY6</accession>
<keyword evidence="2" id="KW-1185">Reference proteome</keyword>
<organism evidence="1 2">
    <name type="scientific">Oryza meyeriana var. granulata</name>
    <dbReference type="NCBI Taxonomy" id="110450"/>
    <lineage>
        <taxon>Eukaryota</taxon>
        <taxon>Viridiplantae</taxon>
        <taxon>Streptophyta</taxon>
        <taxon>Embryophyta</taxon>
        <taxon>Tracheophyta</taxon>
        <taxon>Spermatophyta</taxon>
        <taxon>Magnoliopsida</taxon>
        <taxon>Liliopsida</taxon>
        <taxon>Poales</taxon>
        <taxon>Poaceae</taxon>
        <taxon>BOP clade</taxon>
        <taxon>Oryzoideae</taxon>
        <taxon>Oryzeae</taxon>
        <taxon>Oryzinae</taxon>
        <taxon>Oryza</taxon>
        <taxon>Oryza meyeriana</taxon>
    </lineage>
</organism>
<name>A0A6G1EMY6_9ORYZ</name>
<proteinExistence type="predicted"/>
<reference evidence="1 2" key="1">
    <citation type="submission" date="2019-11" db="EMBL/GenBank/DDBJ databases">
        <title>Whole genome sequence of Oryza granulata.</title>
        <authorList>
            <person name="Li W."/>
        </authorList>
    </citation>
    <scope>NUCLEOTIDE SEQUENCE [LARGE SCALE GENOMIC DNA]</scope>
    <source>
        <strain evidence="2">cv. Menghai</strain>
        <tissue evidence="1">Leaf</tissue>
    </source>
</reference>
<sequence>MSGESVIVISKQGVQDQRLKGNLATCDINSTTELFVMADKAAKQAEACEDPVDKCRSEKALRATSLPSLSKRDYQRKIWQSGSEEVLASGQDDCR</sequence>